<dbReference type="InParanoid" id="A0A067MAP2"/>
<accession>A0A067MAP2</accession>
<dbReference type="Gene3D" id="3.80.10.10">
    <property type="entry name" value="Ribonuclease Inhibitor"/>
    <property type="match status" value="1"/>
</dbReference>
<evidence type="ECO:0000259" key="1">
    <source>
        <dbReference type="PROSITE" id="PS50181"/>
    </source>
</evidence>
<dbReference type="InterPro" id="IPR001810">
    <property type="entry name" value="F-box_dom"/>
</dbReference>
<reference evidence="3" key="1">
    <citation type="journal article" date="2014" name="Proc. Natl. Acad. Sci. U.S.A.">
        <title>Extensive sampling of basidiomycete genomes demonstrates inadequacy of the white-rot/brown-rot paradigm for wood decay fungi.</title>
        <authorList>
            <person name="Riley R."/>
            <person name="Salamov A.A."/>
            <person name="Brown D.W."/>
            <person name="Nagy L.G."/>
            <person name="Floudas D."/>
            <person name="Held B.W."/>
            <person name="Levasseur A."/>
            <person name="Lombard V."/>
            <person name="Morin E."/>
            <person name="Otillar R."/>
            <person name="Lindquist E.A."/>
            <person name="Sun H."/>
            <person name="LaButti K.M."/>
            <person name="Schmutz J."/>
            <person name="Jabbour D."/>
            <person name="Luo H."/>
            <person name="Baker S.E."/>
            <person name="Pisabarro A.G."/>
            <person name="Walton J.D."/>
            <person name="Blanchette R.A."/>
            <person name="Henrissat B."/>
            <person name="Martin F."/>
            <person name="Cullen D."/>
            <person name="Hibbett D.S."/>
            <person name="Grigoriev I.V."/>
        </authorList>
    </citation>
    <scope>NUCLEOTIDE SEQUENCE [LARGE SCALE GENOMIC DNA]</scope>
    <source>
        <strain evidence="3">FD-172 SS1</strain>
    </source>
</reference>
<proteinExistence type="predicted"/>
<dbReference type="PROSITE" id="PS50181">
    <property type="entry name" value="FBOX"/>
    <property type="match status" value="1"/>
</dbReference>
<keyword evidence="3" id="KW-1185">Reference proteome</keyword>
<dbReference type="Proteomes" id="UP000027195">
    <property type="component" value="Unassembled WGS sequence"/>
</dbReference>
<dbReference type="SUPFAM" id="SSF52058">
    <property type="entry name" value="L domain-like"/>
    <property type="match status" value="1"/>
</dbReference>
<feature type="domain" description="F-box" evidence="1">
    <location>
        <begin position="1"/>
        <end position="46"/>
    </location>
</feature>
<dbReference type="InterPro" id="IPR036047">
    <property type="entry name" value="F-box-like_dom_sf"/>
</dbReference>
<dbReference type="InterPro" id="IPR032675">
    <property type="entry name" value="LRR_dom_sf"/>
</dbReference>
<sequence length="475" mass="53327">MSLQDLPYDIFLNLLGLLDSRSLLPLACTSRALEDAIIPEFLYKHVYVSSTSGRLQYFLHCITAEDGPPADLVRSLDVGIIPARLEPLFADALARMRNLRDFHLTGMAYAHSPPESAKVFGSLSALRHLHLGYCELHKLREGLSQLQTLHVSGNHVDWSPMISSHGVGMILLNSRETLIEISVRNGINWIMGENPSSRDIGAGPRGDFRHVWPLVHTLDLSESTLTDEDSPVDLSLSFPSVRSFGAPRNHWAEHPHTRLFVSRLESFQGSWADMKNIVSSFSNLRRAVIQRGSVWGTTFIFTEYLPSTLESLEMSFAGGFLSHLDTLVEATPNLVFLSIELMRQTLDELFDTAAFLVTCVSRLPLAYLTFRCRTVDLRTGSIYTLDQVEAEWESAYSALKLQPGLQAVCLKVGKLQRYRWRKSAARSPFGLRFAGGAVEPEDTHKDIASGQVWSRTPLIPRQQVMYNWLQSRAED</sequence>
<evidence type="ECO:0000313" key="2">
    <source>
        <dbReference type="EMBL" id="KDQ08917.1"/>
    </source>
</evidence>
<evidence type="ECO:0000313" key="3">
    <source>
        <dbReference type="Proteomes" id="UP000027195"/>
    </source>
</evidence>
<dbReference type="EMBL" id="KL198084">
    <property type="protein sequence ID" value="KDQ08917.1"/>
    <property type="molecule type" value="Genomic_DNA"/>
</dbReference>
<organism evidence="2 3">
    <name type="scientific">Botryobasidium botryosum (strain FD-172 SS1)</name>
    <dbReference type="NCBI Taxonomy" id="930990"/>
    <lineage>
        <taxon>Eukaryota</taxon>
        <taxon>Fungi</taxon>
        <taxon>Dikarya</taxon>
        <taxon>Basidiomycota</taxon>
        <taxon>Agaricomycotina</taxon>
        <taxon>Agaricomycetes</taxon>
        <taxon>Cantharellales</taxon>
        <taxon>Botryobasidiaceae</taxon>
        <taxon>Botryobasidium</taxon>
    </lineage>
</organism>
<dbReference type="AlphaFoldDB" id="A0A067MAP2"/>
<dbReference type="SUPFAM" id="SSF81383">
    <property type="entry name" value="F-box domain"/>
    <property type="match status" value="1"/>
</dbReference>
<name>A0A067MAP2_BOTB1</name>
<protein>
    <recommendedName>
        <fullName evidence="1">F-box domain-containing protein</fullName>
    </recommendedName>
</protein>
<gene>
    <name evidence="2" type="ORF">BOTBODRAFT_191389</name>
</gene>
<dbReference type="HOGENOM" id="CLU_039742_0_0_1"/>
<dbReference type="Pfam" id="PF12937">
    <property type="entry name" value="F-box-like"/>
    <property type="match status" value="1"/>
</dbReference>